<keyword evidence="3" id="KW-1185">Reference proteome</keyword>
<dbReference type="EMBL" id="VIVQ01000001">
    <property type="protein sequence ID" value="TWE11810.1"/>
    <property type="molecule type" value="Genomic_DNA"/>
</dbReference>
<evidence type="ECO:0000256" key="1">
    <source>
        <dbReference type="SAM" id="MobiDB-lite"/>
    </source>
</evidence>
<accession>A0A561E8C7</accession>
<evidence type="ECO:0000313" key="2">
    <source>
        <dbReference type="EMBL" id="TWE11810.1"/>
    </source>
</evidence>
<organism evidence="2 3">
    <name type="scientific">Rudaeicoccus suwonensis</name>
    <dbReference type="NCBI Taxonomy" id="657409"/>
    <lineage>
        <taxon>Bacteria</taxon>
        <taxon>Bacillati</taxon>
        <taxon>Actinomycetota</taxon>
        <taxon>Actinomycetes</taxon>
        <taxon>Micrococcales</taxon>
        <taxon>Dermacoccaceae</taxon>
        <taxon>Rudaeicoccus</taxon>
    </lineage>
</organism>
<dbReference type="AlphaFoldDB" id="A0A561E8C7"/>
<feature type="region of interest" description="Disordered" evidence="1">
    <location>
        <begin position="34"/>
        <end position="68"/>
    </location>
</feature>
<comment type="caution">
    <text evidence="2">The sequence shown here is derived from an EMBL/GenBank/DDBJ whole genome shotgun (WGS) entry which is preliminary data.</text>
</comment>
<name>A0A561E8C7_9MICO</name>
<feature type="compositionally biased region" description="Polar residues" evidence="1">
    <location>
        <begin position="45"/>
        <end position="55"/>
    </location>
</feature>
<reference evidence="2 3" key="1">
    <citation type="submission" date="2019-06" db="EMBL/GenBank/DDBJ databases">
        <title>Sequencing the genomes of 1000 actinobacteria strains.</title>
        <authorList>
            <person name="Klenk H.-P."/>
        </authorList>
    </citation>
    <scope>NUCLEOTIDE SEQUENCE [LARGE SCALE GENOMIC DNA]</scope>
    <source>
        <strain evidence="2 3">DSM 19560</strain>
    </source>
</reference>
<proteinExistence type="predicted"/>
<evidence type="ECO:0000313" key="3">
    <source>
        <dbReference type="Proteomes" id="UP000318297"/>
    </source>
</evidence>
<feature type="region of interest" description="Disordered" evidence="1">
    <location>
        <begin position="85"/>
        <end position="220"/>
    </location>
</feature>
<feature type="compositionally biased region" description="Low complexity" evidence="1">
    <location>
        <begin position="90"/>
        <end position="101"/>
    </location>
</feature>
<sequence length="220" mass="23789">MMREAFGAHATHEATPGATSARYRLCGHVLGARQEPARSRGAGTASVTSGISASAPNDAEPEPTDDAWVRDLRVRTERRTPIINAFIALPRRSPSPGSSSAPPGPPTCRHHRWNPDPHTGHDLPAQSLSRRSGEFRGSHLPDVADPASLAGQRREHPGRQRVRSSPTPVAPYRELPPARRPPQWKAPRVQGESSRLRRVASPVGLAARHPNPLRPGAILT</sequence>
<protein>
    <submittedName>
        <fullName evidence="2">Uncharacterized protein</fullName>
    </submittedName>
</protein>
<gene>
    <name evidence="2" type="ORF">BKA23_0597</name>
</gene>
<dbReference type="Proteomes" id="UP000318297">
    <property type="component" value="Unassembled WGS sequence"/>
</dbReference>